<gene>
    <name evidence="2" type="ORF">BDV29DRAFT_202313</name>
</gene>
<feature type="transmembrane region" description="Helical" evidence="1">
    <location>
        <begin position="138"/>
        <end position="156"/>
    </location>
</feature>
<keyword evidence="1" id="KW-0812">Transmembrane</keyword>
<proteinExistence type="predicted"/>
<dbReference type="SUPFAM" id="SSF103473">
    <property type="entry name" value="MFS general substrate transporter"/>
    <property type="match status" value="1"/>
</dbReference>
<evidence type="ECO:0008006" key="4">
    <source>
        <dbReference type="Google" id="ProtNLM"/>
    </source>
</evidence>
<feature type="transmembrane region" description="Helical" evidence="1">
    <location>
        <begin position="59"/>
        <end position="83"/>
    </location>
</feature>
<protein>
    <recommendedName>
        <fullName evidence="4">Major facilitator superfamily domain-containing protein</fullName>
    </recommendedName>
</protein>
<evidence type="ECO:0000313" key="3">
    <source>
        <dbReference type="Proteomes" id="UP000326565"/>
    </source>
</evidence>
<dbReference type="OrthoDB" id="6509908at2759"/>
<name>A0A5N5WVG6_9EURO</name>
<feature type="transmembrane region" description="Helical" evidence="1">
    <location>
        <begin position="28"/>
        <end position="47"/>
    </location>
</feature>
<dbReference type="InterPro" id="IPR050327">
    <property type="entry name" value="Proton-linked_MCT"/>
</dbReference>
<reference evidence="2 3" key="1">
    <citation type="submission" date="2019-04" db="EMBL/GenBank/DDBJ databases">
        <title>Friends and foes A comparative genomics study of 23 Aspergillus species from section Flavi.</title>
        <authorList>
            <consortium name="DOE Joint Genome Institute"/>
            <person name="Kjaerbolling I."/>
            <person name="Vesth T."/>
            <person name="Frisvad J.C."/>
            <person name="Nybo J.L."/>
            <person name="Theobald S."/>
            <person name="Kildgaard S."/>
            <person name="Isbrandt T."/>
            <person name="Kuo A."/>
            <person name="Sato A."/>
            <person name="Lyhne E.K."/>
            <person name="Kogle M.E."/>
            <person name="Wiebenga A."/>
            <person name="Kun R.S."/>
            <person name="Lubbers R.J."/>
            <person name="Makela M.R."/>
            <person name="Barry K."/>
            <person name="Chovatia M."/>
            <person name="Clum A."/>
            <person name="Daum C."/>
            <person name="Haridas S."/>
            <person name="He G."/>
            <person name="LaButti K."/>
            <person name="Lipzen A."/>
            <person name="Mondo S."/>
            <person name="Riley R."/>
            <person name="Salamov A."/>
            <person name="Simmons B.A."/>
            <person name="Magnuson J.K."/>
            <person name="Henrissat B."/>
            <person name="Mortensen U.H."/>
            <person name="Larsen T.O."/>
            <person name="Devries R.P."/>
            <person name="Grigoriev I.V."/>
            <person name="Machida M."/>
            <person name="Baker S.E."/>
            <person name="Andersen M.R."/>
        </authorList>
    </citation>
    <scope>NUCLEOTIDE SEQUENCE [LARGE SCALE GENOMIC DNA]</scope>
    <source>
        <strain evidence="2 3">CBS 151.66</strain>
    </source>
</reference>
<dbReference type="PANTHER" id="PTHR11360">
    <property type="entry name" value="MONOCARBOXYLATE TRANSPORTER"/>
    <property type="match status" value="1"/>
</dbReference>
<dbReference type="Gene3D" id="1.20.1250.20">
    <property type="entry name" value="MFS general substrate transporter like domains"/>
    <property type="match status" value="1"/>
</dbReference>
<dbReference type="PANTHER" id="PTHR11360:SF234">
    <property type="entry name" value="MFS-TYPE TRANSPORTER DBAD-RELATED"/>
    <property type="match status" value="1"/>
</dbReference>
<organism evidence="2 3">
    <name type="scientific">Aspergillus leporis</name>
    <dbReference type="NCBI Taxonomy" id="41062"/>
    <lineage>
        <taxon>Eukaryota</taxon>
        <taxon>Fungi</taxon>
        <taxon>Dikarya</taxon>
        <taxon>Ascomycota</taxon>
        <taxon>Pezizomycotina</taxon>
        <taxon>Eurotiomycetes</taxon>
        <taxon>Eurotiomycetidae</taxon>
        <taxon>Eurotiales</taxon>
        <taxon>Aspergillaceae</taxon>
        <taxon>Aspergillus</taxon>
        <taxon>Aspergillus subgen. Circumdati</taxon>
    </lineage>
</organism>
<evidence type="ECO:0000256" key="1">
    <source>
        <dbReference type="SAM" id="Phobius"/>
    </source>
</evidence>
<sequence>MLSFVSLNIPFFYIQYFALENSIAADQLAFYLLSVITTGSGFGRVLPNFFANRIGPFNIICSSTIFCGGLRGMVVIALLYGFFSGAFVSLPPTCFVRLSPDRSLIGTRMGMGYAVMAVDNLIGTPSAGSILQDRGFNAMWIFSAVISIAGGLTMMISRKVQGRRKLPARV</sequence>
<evidence type="ECO:0000313" key="2">
    <source>
        <dbReference type="EMBL" id="KAB8072491.1"/>
    </source>
</evidence>
<dbReference type="AlphaFoldDB" id="A0A5N5WVG6"/>
<dbReference type="Proteomes" id="UP000326565">
    <property type="component" value="Unassembled WGS sequence"/>
</dbReference>
<dbReference type="EMBL" id="ML732246">
    <property type="protein sequence ID" value="KAB8072491.1"/>
    <property type="molecule type" value="Genomic_DNA"/>
</dbReference>
<keyword evidence="1" id="KW-0472">Membrane</keyword>
<keyword evidence="3" id="KW-1185">Reference proteome</keyword>
<accession>A0A5N5WVG6</accession>
<dbReference type="InterPro" id="IPR036259">
    <property type="entry name" value="MFS_trans_sf"/>
</dbReference>
<keyword evidence="1" id="KW-1133">Transmembrane helix</keyword>